<keyword evidence="7" id="KW-0315">Glutamine amidotransferase</keyword>
<evidence type="ECO:0000256" key="9">
    <source>
        <dbReference type="ARBA" id="ARBA00031904"/>
    </source>
</evidence>
<organism evidence="14 15">
    <name type="scientific">Postia placenta MAD-698-R-SB12</name>
    <dbReference type="NCBI Taxonomy" id="670580"/>
    <lineage>
        <taxon>Eukaryota</taxon>
        <taxon>Fungi</taxon>
        <taxon>Dikarya</taxon>
        <taxon>Basidiomycota</taxon>
        <taxon>Agaricomycotina</taxon>
        <taxon>Agaricomycetes</taxon>
        <taxon>Polyporales</taxon>
        <taxon>Adustoporiaceae</taxon>
        <taxon>Rhodonia</taxon>
    </lineage>
</organism>
<dbReference type="GO" id="GO:0005737">
    <property type="term" value="C:cytoplasm"/>
    <property type="evidence" value="ECO:0007669"/>
    <property type="project" value="TreeGrafter"/>
</dbReference>
<keyword evidence="15" id="KW-1185">Reference proteome</keyword>
<evidence type="ECO:0000256" key="2">
    <source>
        <dbReference type="ARBA" id="ARBA00005009"/>
    </source>
</evidence>
<dbReference type="OrthoDB" id="64220at2759"/>
<dbReference type="Gene3D" id="3.60.120.10">
    <property type="entry name" value="Anthranilate synthase"/>
    <property type="match status" value="1"/>
</dbReference>
<dbReference type="UniPathway" id="UPA00077">
    <property type="reaction ID" value="UER00149"/>
</dbReference>
<dbReference type="SUPFAM" id="SSF56322">
    <property type="entry name" value="ADC synthase"/>
    <property type="match status" value="1"/>
</dbReference>
<dbReference type="InterPro" id="IPR006805">
    <property type="entry name" value="Anth_synth_I_N"/>
</dbReference>
<dbReference type="NCBIfam" id="TIGR01823">
    <property type="entry name" value="PabB-fungal"/>
    <property type="match status" value="1"/>
</dbReference>
<keyword evidence="5" id="KW-0808">Transferase</keyword>
<comment type="pathway">
    <text evidence="2">Cofactor biosynthesis; tetrahydrofolate biosynthesis; 4-aminobenzoate from chorismate: step 1/2.</text>
</comment>
<gene>
    <name evidence="14" type="ORF">POSPLADRAFT_1129381</name>
</gene>
<evidence type="ECO:0000256" key="6">
    <source>
        <dbReference type="ARBA" id="ARBA00022909"/>
    </source>
</evidence>
<evidence type="ECO:0000256" key="10">
    <source>
        <dbReference type="SAM" id="MobiDB-lite"/>
    </source>
</evidence>
<comment type="catalytic activity">
    <reaction evidence="1">
        <text>chorismate + L-glutamine = 4-amino-4-deoxychorismate + L-glutamate</text>
        <dbReference type="Rhea" id="RHEA:11672"/>
        <dbReference type="ChEBI" id="CHEBI:29748"/>
        <dbReference type="ChEBI" id="CHEBI:29985"/>
        <dbReference type="ChEBI" id="CHEBI:58359"/>
        <dbReference type="ChEBI" id="CHEBI:58406"/>
        <dbReference type="EC" id="2.6.1.85"/>
    </reaction>
</comment>
<dbReference type="Pfam" id="PF04715">
    <property type="entry name" value="Anth_synt_I_N"/>
    <property type="match status" value="1"/>
</dbReference>
<dbReference type="Pfam" id="PF00425">
    <property type="entry name" value="Chorismate_bind"/>
    <property type="match status" value="1"/>
</dbReference>
<dbReference type="EC" id="2.6.1.85" evidence="4"/>
<comment type="similarity">
    <text evidence="3">In the C-terminal section; belongs to the anthranilate synthase component I family.</text>
</comment>
<accession>A0A1X6NFC4</accession>
<evidence type="ECO:0000256" key="1">
    <source>
        <dbReference type="ARBA" id="ARBA00001000"/>
    </source>
</evidence>
<dbReference type="PRINTS" id="PR00096">
    <property type="entry name" value="GATASE"/>
</dbReference>
<evidence type="ECO:0000256" key="4">
    <source>
        <dbReference type="ARBA" id="ARBA00013139"/>
    </source>
</evidence>
<dbReference type="InterPro" id="IPR005801">
    <property type="entry name" value="ADC_synthase"/>
</dbReference>
<feature type="domain" description="Chorismate-utilising enzyme C-terminal" evidence="12">
    <location>
        <begin position="488"/>
        <end position="781"/>
    </location>
</feature>
<dbReference type="SUPFAM" id="SSF52317">
    <property type="entry name" value="Class I glutamine amidotransferase-like"/>
    <property type="match status" value="1"/>
</dbReference>
<dbReference type="InterPro" id="IPR029062">
    <property type="entry name" value="Class_I_gatase-like"/>
</dbReference>
<dbReference type="EMBL" id="KZ110591">
    <property type="protein sequence ID" value="OSX67328.1"/>
    <property type="molecule type" value="Genomic_DNA"/>
</dbReference>
<dbReference type="PRINTS" id="PR00097">
    <property type="entry name" value="ANTSNTHASEII"/>
</dbReference>
<evidence type="ECO:0000256" key="5">
    <source>
        <dbReference type="ARBA" id="ARBA00022679"/>
    </source>
</evidence>
<dbReference type="CDD" id="cd01743">
    <property type="entry name" value="GATase1_Anthranilate_Synthase"/>
    <property type="match status" value="1"/>
</dbReference>
<evidence type="ECO:0000256" key="8">
    <source>
        <dbReference type="ARBA" id="ARBA00031329"/>
    </source>
</evidence>
<protein>
    <recommendedName>
        <fullName evidence="4">aminodeoxychorismate synthase</fullName>
        <ecNumber evidence="4">2.6.1.85</ecNumber>
    </recommendedName>
    <alternativeName>
        <fullName evidence="8">Para-aminobenzoate synthase</fullName>
    </alternativeName>
    <alternativeName>
        <fullName evidence="9">p-aminobenzoic acid synthase</fullName>
    </alternativeName>
</protein>
<dbReference type="InterPro" id="IPR006221">
    <property type="entry name" value="TrpG/PapA_dom"/>
</dbReference>
<dbReference type="PANTHER" id="PTHR11236">
    <property type="entry name" value="AMINOBENZOATE/ANTHRANILATE SYNTHASE"/>
    <property type="match status" value="1"/>
</dbReference>
<feature type="region of interest" description="Disordered" evidence="10">
    <location>
        <begin position="456"/>
        <end position="479"/>
    </location>
</feature>
<feature type="domain" description="Anthranilate synthase component I N-terminal" evidence="13">
    <location>
        <begin position="305"/>
        <end position="434"/>
    </location>
</feature>
<evidence type="ECO:0000256" key="7">
    <source>
        <dbReference type="ARBA" id="ARBA00022962"/>
    </source>
</evidence>
<dbReference type="InterPro" id="IPR017926">
    <property type="entry name" value="GATASE"/>
</dbReference>
<dbReference type="PANTHER" id="PTHR11236:SF18">
    <property type="entry name" value="AMINODEOXYCHORISMATE SYNTHASE"/>
    <property type="match status" value="1"/>
</dbReference>
<evidence type="ECO:0000313" key="14">
    <source>
        <dbReference type="EMBL" id="OSX67328.1"/>
    </source>
</evidence>
<dbReference type="Pfam" id="PF00117">
    <property type="entry name" value="GATase"/>
    <property type="match status" value="1"/>
</dbReference>
<feature type="region of interest" description="Disordered" evidence="10">
    <location>
        <begin position="734"/>
        <end position="756"/>
    </location>
</feature>
<dbReference type="InterPro" id="IPR010117">
    <property type="entry name" value="PabB_fungal"/>
</dbReference>
<proteinExistence type="inferred from homology"/>
<dbReference type="AlphaFoldDB" id="A0A1X6NFC4"/>
<dbReference type="InterPro" id="IPR015890">
    <property type="entry name" value="Chorismate_C"/>
</dbReference>
<dbReference type="Gene3D" id="3.40.50.880">
    <property type="match status" value="1"/>
</dbReference>
<reference evidence="14 15" key="1">
    <citation type="submission" date="2017-04" db="EMBL/GenBank/DDBJ databases">
        <title>Genome Sequence of the Model Brown-Rot Fungus Postia placenta SB12.</title>
        <authorList>
            <consortium name="DOE Joint Genome Institute"/>
            <person name="Gaskell J."/>
            <person name="Kersten P."/>
            <person name="Larrondo L.F."/>
            <person name="Canessa P."/>
            <person name="Martinez D."/>
            <person name="Hibbett D."/>
            <person name="Schmoll M."/>
            <person name="Kubicek C.P."/>
            <person name="Martinez A.T."/>
            <person name="Yadav J."/>
            <person name="Master E."/>
            <person name="Magnuson J.K."/>
            <person name="James T."/>
            <person name="Yaver D."/>
            <person name="Berka R."/>
            <person name="Labutti K."/>
            <person name="Lipzen A."/>
            <person name="Aerts A."/>
            <person name="Barry K."/>
            <person name="Henrissat B."/>
            <person name="Blanchette R."/>
            <person name="Grigoriev I."/>
            <person name="Cullen D."/>
        </authorList>
    </citation>
    <scope>NUCLEOTIDE SEQUENCE [LARGE SCALE GENOMIC DNA]</scope>
    <source>
        <strain evidence="14 15">MAD-698-R-SB12</strain>
    </source>
</reference>
<keyword evidence="6" id="KW-0289">Folate biosynthesis</keyword>
<sequence length="795" mass="87774">MTRTFSRIWSGMEESVLRRRMEDKGKNTYVIIEGFSAFPEPRTLTGCDSLAALFRRSIPGCDIHIIRNDEIASESLAQHLHYFSAVVVGPGPGSPTNPVDVGIVKDLWNIADEHLLPVFGVCLGLQSLAVEFGARLKRLNVVKHGQVSQIIHAEGDLFKGVGDVAAVRYHSLHVDLDNCEALEPLAWADDGKENGRVVMAAKHKVRPFWAVQYHPESVCTHGGGVEVVQNFWRLAKKWTLVHDRMVRPWNSSMDTIFGPSWATLPLVNTPSPPPPPVTVSTRVLDLAGIAIADVCEMLGVTNENSGFVLLDSAAQPGRFSIVGCLTSDSPKITYTVGDVRVRLSTGQKDSYENLGSSTIWTWLADFMRPRRACGGVPDLPFWGGLVGFLSYELGVQSLSASLCARGKIGGQHPDVNLVFVERSIVVDGSSNKVYAQSLLPDDGVWLDRMSQSLKQCTRQQTEEVRTSPAKRRRKSAVTTPPVVALPDREKYIARINQCKEHLFAGDSYELCLTAPTRISVPKTVASRDTARSSSWELYKVLRARNPAPHAAYLRLHPSTLLSSSPERFLSYSRPPYSICQLRPIKGTVRKAPGVTRAVAEQALSGSTKEVAENLMIVDLIRHDLHGVVGEDVVVKQFCKVEEYKTVWQLVSVIEGKLPDDAGRDIEMELGWEILRRSLPPGIMTGAPKKRSVEILHTLEDYDRGIYSGVFGYWCVGGGSDWSVTIRSCFKHDDPMRPEEEAEAQDDSTHETPPSEEWVLGAGGAITALSDPEAEWEEMVVKVESVIRAFGEVEFS</sequence>
<dbReference type="GO" id="GO:0046820">
    <property type="term" value="F:4-amino-4-deoxychorismate synthase activity"/>
    <property type="evidence" value="ECO:0007669"/>
    <property type="project" value="UniProtKB-EC"/>
</dbReference>
<evidence type="ECO:0000313" key="15">
    <source>
        <dbReference type="Proteomes" id="UP000194127"/>
    </source>
</evidence>
<evidence type="ECO:0000259" key="13">
    <source>
        <dbReference type="Pfam" id="PF04715"/>
    </source>
</evidence>
<dbReference type="STRING" id="670580.A0A1X6NFC4"/>
<dbReference type="PROSITE" id="PS51273">
    <property type="entry name" value="GATASE_TYPE_1"/>
    <property type="match status" value="1"/>
</dbReference>
<dbReference type="GeneID" id="36328786"/>
<dbReference type="GO" id="GO:0046654">
    <property type="term" value="P:tetrahydrofolate biosynthetic process"/>
    <property type="evidence" value="ECO:0007669"/>
    <property type="project" value="UniProtKB-UniPathway"/>
</dbReference>
<evidence type="ECO:0000259" key="12">
    <source>
        <dbReference type="Pfam" id="PF00425"/>
    </source>
</evidence>
<name>A0A1X6NFC4_9APHY</name>
<dbReference type="Proteomes" id="UP000194127">
    <property type="component" value="Unassembled WGS sequence"/>
</dbReference>
<dbReference type="GO" id="GO:0046656">
    <property type="term" value="P:folic acid biosynthetic process"/>
    <property type="evidence" value="ECO:0007669"/>
    <property type="project" value="UniProtKB-KW"/>
</dbReference>
<dbReference type="GO" id="GO:0000162">
    <property type="term" value="P:L-tryptophan biosynthetic process"/>
    <property type="evidence" value="ECO:0007669"/>
    <property type="project" value="TreeGrafter"/>
</dbReference>
<dbReference type="InterPro" id="IPR019999">
    <property type="entry name" value="Anth_synth_I-like"/>
</dbReference>
<evidence type="ECO:0000256" key="3">
    <source>
        <dbReference type="ARBA" id="ARBA00005970"/>
    </source>
</evidence>
<evidence type="ECO:0000259" key="11">
    <source>
        <dbReference type="Pfam" id="PF00117"/>
    </source>
</evidence>
<dbReference type="GO" id="GO:0008153">
    <property type="term" value="P:4-aminobenzoate biosynthetic process"/>
    <property type="evidence" value="ECO:0007669"/>
    <property type="project" value="TreeGrafter"/>
</dbReference>
<feature type="domain" description="Glutamine amidotransferase" evidence="11">
    <location>
        <begin position="60"/>
        <end position="225"/>
    </location>
</feature>
<dbReference type="RefSeq" id="XP_024344122.1">
    <property type="nucleotide sequence ID" value="XM_024483837.1"/>
</dbReference>